<accession>A0ABM1H7A1</accession>
<gene>
    <name evidence="2" type="primary">LOC107025002</name>
</gene>
<protein>
    <submittedName>
        <fullName evidence="2">Uncharacterized protein LOC107025002</fullName>
    </submittedName>
</protein>
<sequence>MIAKWIPIQVKNHELLQQDPECEKEHEQWKDLAAVEGTLEEAEFLNPSISDHSPILIKCKKQPNIHPRPFRFYTNMLEHSDFSDTLKNAWGGSDRECTMMKVWRKLKQFKMQCKDMNAFMASYEQKLKALRVKLGILQTFLQTSNLDHSTIEQEKQILLEIEKWSNIEDIALRQKARAIWIDHGDANTKYFHAQWKISSSHNSISSIHTDAGIKLTDPRQIKEDFIGVSKGLMGTKATELRGVNTEVVRKGVCLSILQQRELLKISPQ</sequence>
<evidence type="ECO:0000313" key="2">
    <source>
        <dbReference type="RefSeq" id="XP_015081376.1"/>
    </source>
</evidence>
<dbReference type="Proteomes" id="UP000694930">
    <property type="component" value="Chromosome 7"/>
</dbReference>
<evidence type="ECO:0000313" key="1">
    <source>
        <dbReference type="Proteomes" id="UP000694930"/>
    </source>
</evidence>
<organism evidence="1 2">
    <name type="scientific">Solanum pennellii</name>
    <name type="common">Tomato</name>
    <name type="synonym">Lycopersicon pennellii</name>
    <dbReference type="NCBI Taxonomy" id="28526"/>
    <lineage>
        <taxon>Eukaryota</taxon>
        <taxon>Viridiplantae</taxon>
        <taxon>Streptophyta</taxon>
        <taxon>Embryophyta</taxon>
        <taxon>Tracheophyta</taxon>
        <taxon>Spermatophyta</taxon>
        <taxon>Magnoliopsida</taxon>
        <taxon>eudicotyledons</taxon>
        <taxon>Gunneridae</taxon>
        <taxon>Pentapetalae</taxon>
        <taxon>asterids</taxon>
        <taxon>lamiids</taxon>
        <taxon>Solanales</taxon>
        <taxon>Solanaceae</taxon>
        <taxon>Solanoideae</taxon>
        <taxon>Solaneae</taxon>
        <taxon>Solanum</taxon>
        <taxon>Solanum subgen. Lycopersicon</taxon>
    </lineage>
</organism>
<name>A0ABM1H7A1_SOLPN</name>
<reference evidence="2" key="2">
    <citation type="submission" date="2025-08" db="UniProtKB">
        <authorList>
            <consortium name="RefSeq"/>
        </authorList>
    </citation>
    <scope>IDENTIFICATION</scope>
</reference>
<dbReference type="GeneID" id="107025002"/>
<proteinExistence type="predicted"/>
<dbReference type="RefSeq" id="XP_015081376.1">
    <property type="nucleotide sequence ID" value="XM_015225890.1"/>
</dbReference>
<keyword evidence="1" id="KW-1185">Reference proteome</keyword>
<reference evidence="1" key="1">
    <citation type="journal article" date="2014" name="Nat. Genet.">
        <title>The genome of the stress-tolerant wild tomato species Solanum pennellii.</title>
        <authorList>
            <person name="Bolger A."/>
            <person name="Scossa F."/>
            <person name="Bolger M.E."/>
            <person name="Lanz C."/>
            <person name="Maumus F."/>
            <person name="Tohge T."/>
            <person name="Quesneville H."/>
            <person name="Alseekh S."/>
            <person name="Sorensen I."/>
            <person name="Lichtenstein G."/>
            <person name="Fich E.A."/>
            <person name="Conte M."/>
            <person name="Keller H."/>
            <person name="Schneeberger K."/>
            <person name="Schwacke R."/>
            <person name="Ofner I."/>
            <person name="Vrebalov J."/>
            <person name="Xu Y."/>
            <person name="Osorio S."/>
            <person name="Aflitos S.A."/>
            <person name="Schijlen E."/>
            <person name="Jimenez-Gomez J.M."/>
            <person name="Ryngajllo M."/>
            <person name="Kimura S."/>
            <person name="Kumar R."/>
            <person name="Koenig D."/>
            <person name="Headland L.R."/>
            <person name="Maloof J.N."/>
            <person name="Sinha N."/>
            <person name="van Ham R.C."/>
            <person name="Lankhorst R.K."/>
            <person name="Mao L."/>
            <person name="Vogel A."/>
            <person name="Arsova B."/>
            <person name="Panstruga R."/>
            <person name="Fei Z."/>
            <person name="Rose J.K."/>
            <person name="Zamir D."/>
            <person name="Carrari F."/>
            <person name="Giovannoni J.J."/>
            <person name="Weigel D."/>
            <person name="Usadel B."/>
            <person name="Fernie A.R."/>
        </authorList>
    </citation>
    <scope>NUCLEOTIDE SEQUENCE [LARGE SCALE GENOMIC DNA]</scope>
    <source>
        <strain evidence="1">cv. LA0716</strain>
    </source>
</reference>